<dbReference type="AlphaFoldDB" id="A0A0C9UEG9"/>
<evidence type="ECO:0000313" key="2">
    <source>
        <dbReference type="EMBL" id="KIJ23610.1"/>
    </source>
</evidence>
<organism evidence="2 3">
    <name type="scientific">Sphaerobolus stellatus (strain SS14)</name>
    <dbReference type="NCBI Taxonomy" id="990650"/>
    <lineage>
        <taxon>Eukaryota</taxon>
        <taxon>Fungi</taxon>
        <taxon>Dikarya</taxon>
        <taxon>Basidiomycota</taxon>
        <taxon>Agaricomycotina</taxon>
        <taxon>Agaricomycetes</taxon>
        <taxon>Phallomycetidae</taxon>
        <taxon>Geastrales</taxon>
        <taxon>Sphaerobolaceae</taxon>
        <taxon>Sphaerobolus</taxon>
    </lineage>
</organism>
<gene>
    <name evidence="2" type="ORF">M422DRAFT_275773</name>
</gene>
<keyword evidence="3" id="KW-1185">Reference proteome</keyword>
<reference evidence="2 3" key="1">
    <citation type="submission" date="2014-06" db="EMBL/GenBank/DDBJ databases">
        <title>Evolutionary Origins and Diversification of the Mycorrhizal Mutualists.</title>
        <authorList>
            <consortium name="DOE Joint Genome Institute"/>
            <consortium name="Mycorrhizal Genomics Consortium"/>
            <person name="Kohler A."/>
            <person name="Kuo A."/>
            <person name="Nagy L.G."/>
            <person name="Floudas D."/>
            <person name="Copeland A."/>
            <person name="Barry K.W."/>
            <person name="Cichocki N."/>
            <person name="Veneault-Fourrey C."/>
            <person name="LaButti K."/>
            <person name="Lindquist E.A."/>
            <person name="Lipzen A."/>
            <person name="Lundell T."/>
            <person name="Morin E."/>
            <person name="Murat C."/>
            <person name="Riley R."/>
            <person name="Ohm R."/>
            <person name="Sun H."/>
            <person name="Tunlid A."/>
            <person name="Henrissat B."/>
            <person name="Grigoriev I.V."/>
            <person name="Hibbett D.S."/>
            <person name="Martin F."/>
        </authorList>
    </citation>
    <scope>NUCLEOTIDE SEQUENCE [LARGE SCALE GENOMIC DNA]</scope>
    <source>
        <strain evidence="2 3">SS14</strain>
    </source>
</reference>
<evidence type="ECO:0000259" key="1">
    <source>
        <dbReference type="Pfam" id="PF04937"/>
    </source>
</evidence>
<dbReference type="HOGENOM" id="CLU_519883_0_0_1"/>
<dbReference type="EMBL" id="KN837627">
    <property type="protein sequence ID" value="KIJ23610.1"/>
    <property type="molecule type" value="Genomic_DNA"/>
</dbReference>
<protein>
    <recommendedName>
        <fullName evidence="1">DUF659 domain-containing protein</fullName>
    </recommendedName>
</protein>
<sequence length="524" mass="57938">MTPDIQTRLGTLRGVLDGLPTSLPLIEPSKSKYSFVGFEPDPDLVEETGCISGAINKTFEIIFDWKSRMEGDRIIPIMERGPGIAAVVDVLEAAISKEPGDAVLEKWVNDLILSAQRPSQPAVIGRKRKRSEPNMEDAALEGELVPYVPPAANGKPKIGQPTNRDIESLTTLWVERDADNICWRCVSGCGFQRAGRLQRQRVLKHAAGCADLEFQLKQLATDLLTVNVPDDHVSVVSNPPVKKSNINPLAGASGMKQLSLHKSVAKKKKKQENMQIESEFFLVKLVCLHGMVPRLMDSSTWKDYVHFLNQNAPAISSDVMRDCLIPSYSGKIRNKQVKIIQGHCNNTMTFDGGSTRKKQSVYTVHATTPDCQVYCISGEDDTNHSHTGEYLAMMLKAEIHRLGVSHFAGLGSDNTGNTKKARCLICATYPTIINFIDSIHHLNLTIKDITSLPKFELVISQVKCTLTYFNKSWHATSALAAARKQAGSTSIASVLKLIRELTEMKAFVVEDVNDIFTDRVKPRT</sequence>
<dbReference type="Pfam" id="PF04937">
    <property type="entry name" value="DUF659"/>
    <property type="match status" value="1"/>
</dbReference>
<feature type="domain" description="DUF659" evidence="1">
    <location>
        <begin position="347"/>
        <end position="463"/>
    </location>
</feature>
<accession>A0A0C9UEG9</accession>
<dbReference type="Proteomes" id="UP000054279">
    <property type="component" value="Unassembled WGS sequence"/>
</dbReference>
<proteinExistence type="predicted"/>
<name>A0A0C9UEG9_SPHS4</name>
<dbReference type="InterPro" id="IPR007021">
    <property type="entry name" value="DUF659"/>
</dbReference>
<evidence type="ECO:0000313" key="3">
    <source>
        <dbReference type="Proteomes" id="UP000054279"/>
    </source>
</evidence>
<dbReference type="OrthoDB" id="3236755at2759"/>